<dbReference type="EMBL" id="KN847481">
    <property type="protein sequence ID" value="KIX01190.1"/>
    <property type="molecule type" value="Genomic_DNA"/>
</dbReference>
<dbReference type="OrthoDB" id="4062651at2759"/>
<evidence type="ECO:0000313" key="2">
    <source>
        <dbReference type="Proteomes" id="UP000053617"/>
    </source>
</evidence>
<dbReference type="Proteomes" id="UP000053617">
    <property type="component" value="Unassembled WGS sequence"/>
</dbReference>
<dbReference type="VEuPathDB" id="FungiDB:Z518_08915"/>
<dbReference type="AlphaFoldDB" id="A0A0D2IX55"/>
<sequence>MEVGELGKGSFGKVSKAVDLDSGCFIPIEKIPVPPKVNCAVSNEEIQLRREVKILSSISHPGNLSHLLEKSPSVHTNDKVLMRLEQEMLEALDYLAFRGWIHRDVELEGPSPLYSAGTCARRVCTA</sequence>
<dbReference type="RefSeq" id="XP_013268326.1">
    <property type="nucleotide sequence ID" value="XM_013412872.1"/>
</dbReference>
<dbReference type="Gene3D" id="1.10.510.10">
    <property type="entry name" value="Transferase(Phosphotransferase) domain 1"/>
    <property type="match status" value="1"/>
</dbReference>
<dbReference type="GeneID" id="25296986"/>
<gene>
    <name evidence="1" type="ORF">Z518_08915</name>
</gene>
<dbReference type="InterPro" id="IPR011009">
    <property type="entry name" value="Kinase-like_dom_sf"/>
</dbReference>
<dbReference type="HOGENOM" id="CLU_1982805_0_0_1"/>
<protein>
    <recommendedName>
        <fullName evidence="3">Protein kinase domain-containing protein</fullName>
    </recommendedName>
</protein>
<dbReference type="STRING" id="1442369.A0A0D2IX55"/>
<accession>A0A0D2IX55</accession>
<organism evidence="1 2">
    <name type="scientific">Rhinocladiella mackenziei CBS 650.93</name>
    <dbReference type="NCBI Taxonomy" id="1442369"/>
    <lineage>
        <taxon>Eukaryota</taxon>
        <taxon>Fungi</taxon>
        <taxon>Dikarya</taxon>
        <taxon>Ascomycota</taxon>
        <taxon>Pezizomycotina</taxon>
        <taxon>Eurotiomycetes</taxon>
        <taxon>Chaetothyriomycetidae</taxon>
        <taxon>Chaetothyriales</taxon>
        <taxon>Herpotrichiellaceae</taxon>
        <taxon>Rhinocladiella</taxon>
    </lineage>
</organism>
<reference evidence="1 2" key="1">
    <citation type="submission" date="2015-01" db="EMBL/GenBank/DDBJ databases">
        <title>The Genome Sequence of Rhinocladiella mackenzie CBS 650.93.</title>
        <authorList>
            <consortium name="The Broad Institute Genomics Platform"/>
            <person name="Cuomo C."/>
            <person name="de Hoog S."/>
            <person name="Gorbushina A."/>
            <person name="Stielow B."/>
            <person name="Teixiera M."/>
            <person name="Abouelleil A."/>
            <person name="Chapman S.B."/>
            <person name="Priest M."/>
            <person name="Young S.K."/>
            <person name="Wortman J."/>
            <person name="Nusbaum C."/>
            <person name="Birren B."/>
        </authorList>
    </citation>
    <scope>NUCLEOTIDE SEQUENCE [LARGE SCALE GENOMIC DNA]</scope>
    <source>
        <strain evidence="1 2">CBS 650.93</strain>
    </source>
</reference>
<evidence type="ECO:0000313" key="1">
    <source>
        <dbReference type="EMBL" id="KIX01190.1"/>
    </source>
</evidence>
<dbReference type="SUPFAM" id="SSF56112">
    <property type="entry name" value="Protein kinase-like (PK-like)"/>
    <property type="match status" value="1"/>
</dbReference>
<keyword evidence="2" id="KW-1185">Reference proteome</keyword>
<evidence type="ECO:0008006" key="3">
    <source>
        <dbReference type="Google" id="ProtNLM"/>
    </source>
</evidence>
<name>A0A0D2IX55_9EURO</name>
<proteinExistence type="predicted"/>